<dbReference type="Proteomes" id="UP000499080">
    <property type="component" value="Unassembled WGS sequence"/>
</dbReference>
<evidence type="ECO:0000313" key="2">
    <source>
        <dbReference type="Proteomes" id="UP000499080"/>
    </source>
</evidence>
<evidence type="ECO:0000313" key="1">
    <source>
        <dbReference type="EMBL" id="GBM48271.1"/>
    </source>
</evidence>
<gene>
    <name evidence="1" type="ORF">AVEN_98021_1</name>
</gene>
<accession>A0A4Y2G4G9</accession>
<proteinExistence type="predicted"/>
<protein>
    <submittedName>
        <fullName evidence="1">Uncharacterized protein</fullName>
    </submittedName>
</protein>
<comment type="caution">
    <text evidence="1">The sequence shown here is derived from an EMBL/GenBank/DDBJ whole genome shotgun (WGS) entry which is preliminary data.</text>
</comment>
<dbReference type="EMBL" id="BGPR01001209">
    <property type="protein sequence ID" value="GBM48271.1"/>
    <property type="molecule type" value="Genomic_DNA"/>
</dbReference>
<reference evidence="1 2" key="1">
    <citation type="journal article" date="2019" name="Sci. Rep.">
        <title>Orb-weaving spider Araneus ventricosus genome elucidates the spidroin gene catalogue.</title>
        <authorList>
            <person name="Kono N."/>
            <person name="Nakamura H."/>
            <person name="Ohtoshi R."/>
            <person name="Moran D.A.P."/>
            <person name="Shinohara A."/>
            <person name="Yoshida Y."/>
            <person name="Fujiwara M."/>
            <person name="Mori M."/>
            <person name="Tomita M."/>
            <person name="Arakawa K."/>
        </authorList>
    </citation>
    <scope>NUCLEOTIDE SEQUENCE [LARGE SCALE GENOMIC DNA]</scope>
</reference>
<keyword evidence="2" id="KW-1185">Reference proteome</keyword>
<sequence>MDSSQYRCMIPVVGTKMIGLVGTVTKPDLSSLCFFLGYLEGYLVQDSSRFLFVPGGLNSCRCCNDTRKADLRMFGNSCGVDVVRASGEILNTSCDS</sequence>
<name>A0A4Y2G4G9_ARAVE</name>
<dbReference type="AlphaFoldDB" id="A0A4Y2G4G9"/>
<organism evidence="1 2">
    <name type="scientific">Araneus ventricosus</name>
    <name type="common">Orbweaver spider</name>
    <name type="synonym">Epeira ventricosa</name>
    <dbReference type="NCBI Taxonomy" id="182803"/>
    <lineage>
        <taxon>Eukaryota</taxon>
        <taxon>Metazoa</taxon>
        <taxon>Ecdysozoa</taxon>
        <taxon>Arthropoda</taxon>
        <taxon>Chelicerata</taxon>
        <taxon>Arachnida</taxon>
        <taxon>Araneae</taxon>
        <taxon>Araneomorphae</taxon>
        <taxon>Entelegynae</taxon>
        <taxon>Araneoidea</taxon>
        <taxon>Araneidae</taxon>
        <taxon>Araneus</taxon>
    </lineage>
</organism>